<evidence type="ECO:0000313" key="3">
    <source>
        <dbReference type="Proteomes" id="UP000290682"/>
    </source>
</evidence>
<proteinExistence type="predicted"/>
<sequence>MRTVCPKCRYLRKAGDTARPDECPACGVIYAKALAAQEAPRAPVDSARPSKGLPWGKILLLLAIAIGAWQGHKISQERRGERVERASPATTDGMAQLAATVKPGDVTMYTTTECPYCRDAKNWLNRNGFAFTECDAQVRPECASQLNALGGVGVPFLVVRGTPMKNGFDSDEFLAILQR</sequence>
<name>A0ABY0FCF9_9NEIS</name>
<comment type="caution">
    <text evidence="2">The sequence shown here is derived from an EMBL/GenBank/DDBJ whole genome shotgun (WGS) entry which is preliminary data.</text>
</comment>
<protein>
    <submittedName>
        <fullName evidence="2">Glutaredoxin family protein</fullName>
    </submittedName>
</protein>
<dbReference type="CDD" id="cd02976">
    <property type="entry name" value="NrdH"/>
    <property type="match status" value="1"/>
</dbReference>
<reference evidence="2 3" key="1">
    <citation type="submission" date="2018-10" db="EMBL/GenBank/DDBJ databases">
        <title>Draft genome of Fastidiocella sp. strain 375T, a bacterium isolated from a karstic cave dripping water.</title>
        <authorList>
            <person name="Coelho C."/>
            <person name="Verissimo A."/>
            <person name="Tiago I."/>
        </authorList>
    </citation>
    <scope>NUCLEOTIDE SEQUENCE [LARGE SCALE GENOMIC DNA]</scope>
    <source>
        <strain evidence="2 3">CAVE-375</strain>
    </source>
</reference>
<dbReference type="SUPFAM" id="SSF52833">
    <property type="entry name" value="Thioredoxin-like"/>
    <property type="match status" value="1"/>
</dbReference>
<dbReference type="RefSeq" id="WP_129212677.1">
    <property type="nucleotide sequence ID" value="NZ_REGR01000006.1"/>
</dbReference>
<dbReference type="PROSITE" id="PS00195">
    <property type="entry name" value="GLUTAREDOXIN_1"/>
    <property type="match status" value="1"/>
</dbReference>
<dbReference type="InterPro" id="IPR036249">
    <property type="entry name" value="Thioredoxin-like_sf"/>
</dbReference>
<dbReference type="EMBL" id="REGR01000006">
    <property type="protein sequence ID" value="RXZ43801.1"/>
    <property type="molecule type" value="Genomic_DNA"/>
</dbReference>
<accession>A0ABY0FCF9</accession>
<dbReference type="Pfam" id="PF00462">
    <property type="entry name" value="Glutaredoxin"/>
    <property type="match status" value="1"/>
</dbReference>
<dbReference type="InterPro" id="IPR011767">
    <property type="entry name" value="GLR_AS"/>
</dbReference>
<feature type="domain" description="Glutaredoxin" evidence="1">
    <location>
        <begin position="106"/>
        <end position="162"/>
    </location>
</feature>
<organism evidence="2 3">
    <name type="scientific">Crenobacter cavernae</name>
    <dbReference type="NCBI Taxonomy" id="2290923"/>
    <lineage>
        <taxon>Bacteria</taxon>
        <taxon>Pseudomonadati</taxon>
        <taxon>Pseudomonadota</taxon>
        <taxon>Betaproteobacteria</taxon>
        <taxon>Neisseriales</taxon>
        <taxon>Neisseriaceae</taxon>
        <taxon>Crenobacter</taxon>
    </lineage>
</organism>
<dbReference type="Proteomes" id="UP000290682">
    <property type="component" value="Unassembled WGS sequence"/>
</dbReference>
<dbReference type="Gene3D" id="3.40.30.10">
    <property type="entry name" value="Glutaredoxin"/>
    <property type="match status" value="1"/>
</dbReference>
<dbReference type="InterPro" id="IPR002109">
    <property type="entry name" value="Glutaredoxin"/>
</dbReference>
<dbReference type="PROSITE" id="PS51354">
    <property type="entry name" value="GLUTAREDOXIN_2"/>
    <property type="match status" value="1"/>
</dbReference>
<evidence type="ECO:0000259" key="1">
    <source>
        <dbReference type="Pfam" id="PF00462"/>
    </source>
</evidence>
<keyword evidence="3" id="KW-1185">Reference proteome</keyword>
<gene>
    <name evidence="2" type="ORF">EBB06_07955</name>
</gene>
<evidence type="ECO:0000313" key="2">
    <source>
        <dbReference type="EMBL" id="RXZ43801.1"/>
    </source>
</evidence>